<evidence type="ECO:0000256" key="9">
    <source>
        <dbReference type="ARBA" id="ARBA00022723"/>
    </source>
</evidence>
<evidence type="ECO:0000256" key="7">
    <source>
        <dbReference type="ARBA" id="ARBA00022660"/>
    </source>
</evidence>
<keyword evidence="5 14" id="KW-0813">Transport</keyword>
<proteinExistence type="inferred from homology"/>
<evidence type="ECO:0000256" key="4">
    <source>
        <dbReference type="ARBA" id="ARBA00013531"/>
    </source>
</evidence>
<name>A0ABZ0HQ76_9HYPH</name>
<dbReference type="PANTHER" id="PTHR19271">
    <property type="entry name" value="CYTOCHROME B"/>
    <property type="match status" value="1"/>
</dbReference>
<dbReference type="PANTHER" id="PTHR19271:SF16">
    <property type="entry name" value="CYTOCHROME B"/>
    <property type="match status" value="1"/>
</dbReference>
<keyword evidence="6 14" id="KW-0349">Heme</keyword>
<comment type="cofactor">
    <cofactor evidence="14">
        <name>heme b</name>
        <dbReference type="ChEBI" id="CHEBI:60344"/>
    </cofactor>
    <text evidence="14">Binds 2 heme groups non-covalently.</text>
</comment>
<keyword evidence="8 14" id="KW-0812">Transmembrane</keyword>
<dbReference type="Pfam" id="PF00033">
    <property type="entry name" value="Cytochrome_B"/>
    <property type="match status" value="1"/>
</dbReference>
<comment type="function">
    <text evidence="1 14">Component of the ubiquinol-cytochrome c reductase complex (complex III or cytochrome b-c1 complex), which is a respiratory chain that generates an electrochemical potential coupled to ATP synthesis.</text>
</comment>
<feature type="transmembrane region" description="Helical" evidence="15">
    <location>
        <begin position="193"/>
        <end position="215"/>
    </location>
</feature>
<dbReference type="InterPro" id="IPR036150">
    <property type="entry name" value="Cyt_b/b6_C_sf"/>
</dbReference>
<keyword evidence="9" id="KW-0479">Metal-binding</keyword>
<dbReference type="CDD" id="cd00290">
    <property type="entry name" value="cytochrome_b_C"/>
    <property type="match status" value="1"/>
</dbReference>
<evidence type="ECO:0000256" key="12">
    <source>
        <dbReference type="ARBA" id="ARBA00023004"/>
    </source>
</evidence>
<dbReference type="Proteomes" id="UP001626536">
    <property type="component" value="Chromosome"/>
</dbReference>
<dbReference type="Pfam" id="PF00032">
    <property type="entry name" value="Cytochrom_B_C"/>
    <property type="match status" value="1"/>
</dbReference>
<feature type="transmembrane region" description="Helical" evidence="15">
    <location>
        <begin position="363"/>
        <end position="389"/>
    </location>
</feature>
<dbReference type="InterPro" id="IPR005797">
    <property type="entry name" value="Cyt_b/b6_N"/>
</dbReference>
<dbReference type="PIRSF" id="PIRSF038885">
    <property type="entry name" value="COB"/>
    <property type="match status" value="1"/>
</dbReference>
<feature type="transmembrane region" description="Helical" evidence="15">
    <location>
        <begin position="155"/>
        <end position="181"/>
    </location>
</feature>
<dbReference type="InterPro" id="IPR048259">
    <property type="entry name" value="Cytochrome_b_N_euk/bac"/>
</dbReference>
<evidence type="ECO:0000259" key="17">
    <source>
        <dbReference type="PROSITE" id="PS51003"/>
    </source>
</evidence>
<dbReference type="InterPro" id="IPR048260">
    <property type="entry name" value="Cytochrome_b_C_euk/bac"/>
</dbReference>
<feature type="transmembrane region" description="Helical" evidence="15">
    <location>
        <begin position="305"/>
        <end position="324"/>
    </location>
</feature>
<dbReference type="InterPro" id="IPR030689">
    <property type="entry name" value="Cytochrome_b"/>
</dbReference>
<evidence type="ECO:0000256" key="13">
    <source>
        <dbReference type="ARBA" id="ARBA00023136"/>
    </source>
</evidence>
<evidence type="ECO:0000256" key="8">
    <source>
        <dbReference type="ARBA" id="ARBA00022692"/>
    </source>
</evidence>
<protein>
    <recommendedName>
        <fullName evidence="4 14">Cytochrome b</fullName>
    </recommendedName>
</protein>
<dbReference type="InterPro" id="IPR016174">
    <property type="entry name" value="Di-haem_cyt_TM"/>
</dbReference>
<evidence type="ECO:0000256" key="6">
    <source>
        <dbReference type="ARBA" id="ARBA00022617"/>
    </source>
</evidence>
<evidence type="ECO:0000256" key="1">
    <source>
        <dbReference type="ARBA" id="ARBA00002444"/>
    </source>
</evidence>
<evidence type="ECO:0000256" key="10">
    <source>
        <dbReference type="ARBA" id="ARBA00022982"/>
    </source>
</evidence>
<comment type="subunit">
    <text evidence="3 14">The main subunits of complex b-c1 are: cytochrome b, cytochrome c1 and the Rieske protein.</text>
</comment>
<keyword evidence="19" id="KW-1185">Reference proteome</keyword>
<evidence type="ECO:0000256" key="15">
    <source>
        <dbReference type="SAM" id="Phobius"/>
    </source>
</evidence>
<evidence type="ECO:0000256" key="2">
    <source>
        <dbReference type="ARBA" id="ARBA00004141"/>
    </source>
</evidence>
<dbReference type="PROSITE" id="PS51002">
    <property type="entry name" value="CYTB_NTER"/>
    <property type="match status" value="1"/>
</dbReference>
<feature type="domain" description="Cytochrome b/b6 N-terminal region profile" evidence="16">
    <location>
        <begin position="13"/>
        <end position="224"/>
    </location>
</feature>
<keyword evidence="13 15" id="KW-0472">Membrane</keyword>
<dbReference type="PROSITE" id="PS51003">
    <property type="entry name" value="CYTB_CTER"/>
    <property type="match status" value="1"/>
</dbReference>
<reference evidence="18 19" key="1">
    <citation type="submission" date="2023-10" db="EMBL/GenBank/DDBJ databases">
        <title>Novel methanotroph of the genus Methylocapsa from a subarctic wetland.</title>
        <authorList>
            <person name="Belova S.E."/>
            <person name="Oshkin I.Y."/>
            <person name="Miroshnikov K."/>
            <person name="Dedysh S.N."/>
        </authorList>
    </citation>
    <scope>NUCLEOTIDE SEQUENCE [LARGE SCALE GENOMIC DNA]</scope>
    <source>
        <strain evidence="18 19">RX1</strain>
    </source>
</reference>
<accession>A0ABZ0HQ76</accession>
<dbReference type="EMBL" id="CP136862">
    <property type="protein sequence ID" value="WOJ88803.1"/>
    <property type="molecule type" value="Genomic_DNA"/>
</dbReference>
<feature type="transmembrane region" description="Helical" evidence="15">
    <location>
        <begin position="42"/>
        <end position="69"/>
    </location>
</feature>
<dbReference type="SUPFAM" id="SSF81648">
    <property type="entry name" value="a domain/subunit of cytochrome bc1 complex (Ubiquinol-cytochrome c reductase)"/>
    <property type="match status" value="1"/>
</dbReference>
<comment type="subcellular location">
    <subcellularLocation>
        <location evidence="2">Membrane</location>
        <topology evidence="2">Multi-pass membrane protein</topology>
    </subcellularLocation>
</comment>
<keyword evidence="11 15" id="KW-1133">Transmembrane helix</keyword>
<dbReference type="SUPFAM" id="SSF81342">
    <property type="entry name" value="Transmembrane di-heme cytochromes"/>
    <property type="match status" value="1"/>
</dbReference>
<feature type="transmembrane region" description="Helical" evidence="15">
    <location>
        <begin position="126"/>
        <end position="148"/>
    </location>
</feature>
<keyword evidence="12" id="KW-0408">Iron</keyword>
<feature type="transmembrane region" description="Helical" evidence="15">
    <location>
        <begin position="90"/>
        <end position="111"/>
    </location>
</feature>
<evidence type="ECO:0000256" key="14">
    <source>
        <dbReference type="RuleBase" id="RU003385"/>
    </source>
</evidence>
<dbReference type="Gene3D" id="1.20.810.10">
    <property type="entry name" value="Cytochrome Bc1 Complex, Chain C"/>
    <property type="match status" value="1"/>
</dbReference>
<dbReference type="InterPro" id="IPR005798">
    <property type="entry name" value="Cyt_b/b6_C"/>
</dbReference>
<evidence type="ECO:0000256" key="5">
    <source>
        <dbReference type="ARBA" id="ARBA00022448"/>
    </source>
</evidence>
<sequence length="421" mass="47236">MSGHSTYVPKSAAARWLESRLPILGLLHSSFVVFPNPRNLNYWWTFGGILSFMLAAQIVTGVVLAMHYTPQSQLAFASVEHIMRDVNYGWLFRYLHANGASMYFLALYVHMFRGLYYGSYKSPREVLWLLGFVIFLLSVATAFLGYVLPWGQMSFWGATVITSLFSAIPFVGDSITTWLWGGYAVDNATLNRFFSLHYLLPFMIAGVVVLHIWALHVPGSNNPAGIEPKSDKDTLPFHPYFTVKDGFALVCFLIFYGWFVFYVPNYLGDADNYIEANPLQTPPHIVPEWYYLPFYAILRSIPSKLGGAAAMFGAVFIIAFLPWLDTSRVKSAAYRPLYRIFFWIFVACVVLLGYVGAQPPEGGYVLAARALTVYYFIHFLVILPLLGLFEKPRPLPATIADSVLGAKGQGLSTETNPMPGQ</sequence>
<evidence type="ECO:0000313" key="19">
    <source>
        <dbReference type="Proteomes" id="UP001626536"/>
    </source>
</evidence>
<evidence type="ECO:0000313" key="18">
    <source>
        <dbReference type="EMBL" id="WOJ88803.1"/>
    </source>
</evidence>
<feature type="transmembrane region" description="Helical" evidence="15">
    <location>
        <begin position="336"/>
        <end position="357"/>
    </location>
</feature>
<comment type="similarity">
    <text evidence="14">Belongs to the cytochrome b family.</text>
</comment>
<dbReference type="CDD" id="cd00284">
    <property type="entry name" value="Cytochrome_b_N"/>
    <property type="match status" value="1"/>
</dbReference>
<keyword evidence="7 14" id="KW-0679">Respiratory chain</keyword>
<dbReference type="RefSeq" id="WP_407338240.1">
    <property type="nucleotide sequence ID" value="NZ_CP136862.1"/>
</dbReference>
<feature type="domain" description="Cytochrome b/b6 C-terminal region profile" evidence="17">
    <location>
        <begin position="227"/>
        <end position="397"/>
    </location>
</feature>
<evidence type="ECO:0000259" key="16">
    <source>
        <dbReference type="PROSITE" id="PS51002"/>
    </source>
</evidence>
<gene>
    <name evidence="18" type="ORF">RZS28_13420</name>
</gene>
<dbReference type="InterPro" id="IPR027387">
    <property type="entry name" value="Cytb/b6-like_sf"/>
</dbReference>
<evidence type="ECO:0000256" key="3">
    <source>
        <dbReference type="ARBA" id="ARBA00011649"/>
    </source>
</evidence>
<feature type="transmembrane region" description="Helical" evidence="15">
    <location>
        <begin position="246"/>
        <end position="263"/>
    </location>
</feature>
<organism evidence="18 19">
    <name type="scientific">Methylocapsa polymorpha</name>
    <dbReference type="NCBI Taxonomy" id="3080828"/>
    <lineage>
        <taxon>Bacteria</taxon>
        <taxon>Pseudomonadati</taxon>
        <taxon>Pseudomonadota</taxon>
        <taxon>Alphaproteobacteria</taxon>
        <taxon>Hyphomicrobiales</taxon>
        <taxon>Beijerinckiaceae</taxon>
        <taxon>Methylocapsa</taxon>
    </lineage>
</organism>
<keyword evidence="10 14" id="KW-0249">Electron transport</keyword>
<evidence type="ECO:0000256" key="11">
    <source>
        <dbReference type="ARBA" id="ARBA00022989"/>
    </source>
</evidence>